<evidence type="ECO:0000256" key="1">
    <source>
        <dbReference type="SAM" id="MobiDB-lite"/>
    </source>
</evidence>
<dbReference type="EMBL" id="BPLQ01005149">
    <property type="protein sequence ID" value="GIY12935.1"/>
    <property type="molecule type" value="Genomic_DNA"/>
</dbReference>
<dbReference type="AlphaFoldDB" id="A0AAV4QXT4"/>
<sequence length="221" mass="26368">MYSFCSSFIYSERIFEFKTLVADIQYKANIAVQIQECHYYLDISIFDYTSDECSRDEHSSDYTSDESSRDEHSSDENSRDDYSSDESSRDEYSSDYIYKSSRDEYSSDYIYESSRGEYSSDYIYESSRDEYSYDFIYTLYVYTSSKHWLLISSTKRTKLLIAVRIQETAGMPLLPRYFHVVITQRSKELFRRIPGQCPNLKPKQTIFTVERNYFPILFMFP</sequence>
<comment type="caution">
    <text evidence="2">The sequence shown here is derived from an EMBL/GenBank/DDBJ whole genome shotgun (WGS) entry which is preliminary data.</text>
</comment>
<feature type="region of interest" description="Disordered" evidence="1">
    <location>
        <begin position="57"/>
        <end position="93"/>
    </location>
</feature>
<organism evidence="2 3">
    <name type="scientific">Caerostris darwini</name>
    <dbReference type="NCBI Taxonomy" id="1538125"/>
    <lineage>
        <taxon>Eukaryota</taxon>
        <taxon>Metazoa</taxon>
        <taxon>Ecdysozoa</taxon>
        <taxon>Arthropoda</taxon>
        <taxon>Chelicerata</taxon>
        <taxon>Arachnida</taxon>
        <taxon>Araneae</taxon>
        <taxon>Araneomorphae</taxon>
        <taxon>Entelegynae</taxon>
        <taxon>Araneoidea</taxon>
        <taxon>Araneidae</taxon>
        <taxon>Caerostris</taxon>
    </lineage>
</organism>
<reference evidence="2 3" key="1">
    <citation type="submission" date="2021-06" db="EMBL/GenBank/DDBJ databases">
        <title>Caerostris darwini draft genome.</title>
        <authorList>
            <person name="Kono N."/>
            <person name="Arakawa K."/>
        </authorList>
    </citation>
    <scope>NUCLEOTIDE SEQUENCE [LARGE SCALE GENOMIC DNA]</scope>
</reference>
<protein>
    <submittedName>
        <fullName evidence="2">Uncharacterized protein</fullName>
    </submittedName>
</protein>
<evidence type="ECO:0000313" key="2">
    <source>
        <dbReference type="EMBL" id="GIY12935.1"/>
    </source>
</evidence>
<name>A0AAV4QXT4_9ARAC</name>
<gene>
    <name evidence="2" type="ORF">CDAR_3391</name>
</gene>
<dbReference type="Proteomes" id="UP001054837">
    <property type="component" value="Unassembled WGS sequence"/>
</dbReference>
<proteinExistence type="predicted"/>
<feature type="compositionally biased region" description="Basic and acidic residues" evidence="1">
    <location>
        <begin position="57"/>
        <end position="92"/>
    </location>
</feature>
<accession>A0AAV4QXT4</accession>
<keyword evidence="3" id="KW-1185">Reference proteome</keyword>
<evidence type="ECO:0000313" key="3">
    <source>
        <dbReference type="Proteomes" id="UP001054837"/>
    </source>
</evidence>